<dbReference type="Gene3D" id="2.40.70.10">
    <property type="entry name" value="Acid Proteases"/>
    <property type="match status" value="1"/>
</dbReference>
<dbReference type="SUPFAM" id="SSF50630">
    <property type="entry name" value="Acid proteases"/>
    <property type="match status" value="1"/>
</dbReference>
<reference evidence="3 4" key="1">
    <citation type="journal article" date="2015" name="Nature">
        <title>rRNA introns, odd ribosomes, and small enigmatic genomes across a large radiation of phyla.</title>
        <authorList>
            <person name="Brown C.T."/>
            <person name="Hug L.A."/>
            <person name="Thomas B.C."/>
            <person name="Sharon I."/>
            <person name="Castelle C.J."/>
            <person name="Singh A."/>
            <person name="Wilkins M.J."/>
            <person name="Williams K.H."/>
            <person name="Banfield J.F."/>
        </authorList>
    </citation>
    <scope>NUCLEOTIDE SEQUENCE [LARGE SCALE GENOMIC DNA]</scope>
</reference>
<gene>
    <name evidence="3" type="ORF">UV09_C0006G0023</name>
</gene>
<evidence type="ECO:0000313" key="3">
    <source>
        <dbReference type="EMBL" id="KKS47314.1"/>
    </source>
</evidence>
<dbReference type="AlphaFoldDB" id="A0A0G0ZF57"/>
<dbReference type="PROSITE" id="PS50175">
    <property type="entry name" value="ASP_PROT_RETROV"/>
    <property type="match status" value="1"/>
</dbReference>
<keyword evidence="1" id="KW-0378">Hydrolase</keyword>
<organism evidence="3 4">
    <name type="scientific">Candidatus Gottesmanbacteria bacterium GW2011_GWA2_42_18</name>
    <dbReference type="NCBI Taxonomy" id="1618442"/>
    <lineage>
        <taxon>Bacteria</taxon>
        <taxon>Candidatus Gottesmaniibacteriota</taxon>
    </lineage>
</organism>
<dbReference type="EMBL" id="LCDD01000006">
    <property type="protein sequence ID" value="KKS47314.1"/>
    <property type="molecule type" value="Genomic_DNA"/>
</dbReference>
<evidence type="ECO:0000259" key="2">
    <source>
        <dbReference type="PROSITE" id="PS50175"/>
    </source>
</evidence>
<dbReference type="GO" id="GO:0004190">
    <property type="term" value="F:aspartic-type endopeptidase activity"/>
    <property type="evidence" value="ECO:0007669"/>
    <property type="project" value="InterPro"/>
</dbReference>
<dbReference type="GO" id="GO:0006508">
    <property type="term" value="P:proteolysis"/>
    <property type="evidence" value="ECO:0007669"/>
    <property type="project" value="InterPro"/>
</dbReference>
<evidence type="ECO:0000256" key="1">
    <source>
        <dbReference type="ARBA" id="ARBA00022801"/>
    </source>
</evidence>
<feature type="domain" description="Peptidase A2" evidence="2">
    <location>
        <begin position="22"/>
        <end position="92"/>
    </location>
</feature>
<comment type="caution">
    <text evidence="3">The sequence shown here is derived from an EMBL/GenBank/DDBJ whole genome shotgun (WGS) entry which is preliminary data.</text>
</comment>
<dbReference type="Pfam" id="PF13650">
    <property type="entry name" value="Asp_protease_2"/>
    <property type="match status" value="1"/>
</dbReference>
<dbReference type="InterPro" id="IPR001995">
    <property type="entry name" value="Peptidase_A2_cat"/>
</dbReference>
<evidence type="ECO:0000313" key="4">
    <source>
        <dbReference type="Proteomes" id="UP000034320"/>
    </source>
</evidence>
<accession>A0A0G0ZF57</accession>
<dbReference type="Proteomes" id="UP000034320">
    <property type="component" value="Unassembled WGS sequence"/>
</dbReference>
<sequence length="118" mass="12907">MAITHINAVIKNPVIPGKSMIRRFLVDSGAVYSVMPESDLKKLGIKPTDKQGFSLANGEVIEKEVGNALFKYKGKIRSSPVVFGNKNIYLLGAVTLESLGVILDPINRELKPLPMLLM</sequence>
<name>A0A0G0ZF57_9BACT</name>
<dbReference type="InterPro" id="IPR021109">
    <property type="entry name" value="Peptidase_aspartic_dom_sf"/>
</dbReference>
<proteinExistence type="predicted"/>
<protein>
    <recommendedName>
        <fullName evidence="2">Peptidase A2 domain-containing protein</fullName>
    </recommendedName>
</protein>